<dbReference type="Gene3D" id="3.40.50.620">
    <property type="entry name" value="HUPs"/>
    <property type="match status" value="1"/>
</dbReference>
<evidence type="ECO:0000256" key="7">
    <source>
        <dbReference type="ARBA" id="ARBA00048539"/>
    </source>
</evidence>
<accession>A0A0R2G0Y1</accession>
<keyword evidence="2 8" id="KW-0963">Cytoplasm</keyword>
<dbReference type="OrthoDB" id="9807403at2"/>
<dbReference type="Proteomes" id="UP000051645">
    <property type="component" value="Unassembled WGS sequence"/>
</dbReference>
<dbReference type="SUPFAM" id="SSF56037">
    <property type="entry name" value="PheT/TilS domain"/>
    <property type="match status" value="1"/>
</dbReference>
<proteinExistence type="inferred from homology"/>
<dbReference type="Pfam" id="PF11734">
    <property type="entry name" value="TilS_C"/>
    <property type="match status" value="1"/>
</dbReference>
<dbReference type="PATRIC" id="fig|81857.3.peg.1725"/>
<evidence type="ECO:0000256" key="3">
    <source>
        <dbReference type="ARBA" id="ARBA00022598"/>
    </source>
</evidence>
<dbReference type="GO" id="GO:0005737">
    <property type="term" value="C:cytoplasm"/>
    <property type="evidence" value="ECO:0007669"/>
    <property type="project" value="UniProtKB-SubCell"/>
</dbReference>
<evidence type="ECO:0000256" key="5">
    <source>
        <dbReference type="ARBA" id="ARBA00022741"/>
    </source>
</evidence>
<dbReference type="STRING" id="81857.IV38_GL001708"/>
<evidence type="ECO:0000256" key="8">
    <source>
        <dbReference type="HAMAP-Rule" id="MF_01161"/>
    </source>
</evidence>
<organism evidence="11 12">
    <name type="scientific">Lactobacillus selangorensis</name>
    <dbReference type="NCBI Taxonomy" id="81857"/>
    <lineage>
        <taxon>Bacteria</taxon>
        <taxon>Bacillati</taxon>
        <taxon>Bacillota</taxon>
        <taxon>Bacilli</taxon>
        <taxon>Lactobacillales</taxon>
        <taxon>Lactobacillaceae</taxon>
        <taxon>Lactobacillus</taxon>
    </lineage>
</organism>
<comment type="function">
    <text evidence="8">Ligates lysine onto the cytidine present at position 34 of the AUA codon-specific tRNA(Ile) that contains the anticodon CAU, in an ATP-dependent manner. Cytidine is converted to lysidine, thus changing the amino acid specificity of the tRNA from methionine to isoleucine.</text>
</comment>
<dbReference type="InterPro" id="IPR012094">
    <property type="entry name" value="tRNA_Ile_lys_synt"/>
</dbReference>
<sequence length="456" mass="52205">MALYQRFRQHILTTGLIVPQAKLLIAVSTGVDSMVLLELLQRIAPELRLHLGVVYVDHQLRAESAVETTYLNNYCDQHRLPFFVKTWPQDQHPQTGTEAAARQFRYAFFKTTLAQQQADAIVTAHHGDDQLETVLMKLARSGDLAEMRGILAKQQFGTGWLLRPLLPFTKAEIRQYAQQHSIQYFEDATNSSLAMTRNRIRHLIVPQLKQENPQVVSHADQFTQDLTELLDVTQRQLQPVVTAMNVTAIANGYQAEWQPLAALAPILQRLTLEQLFRQSDLRPLPTTSQQQEILHLLLNPAKPQGTLTIGAHFVVRKQYQTFEWVRTMTRPQPEPQRFSLQPGQWVGLPDGRQIGLFQQAPVPQADDQQVTVYLAADDLPLQITHRQTGDRLKMDAQHEQKLKKILIDRKIPNGKRQALWVVRTSQTVIWVPEIAVARLFIRPQSGKIPYILLDRR</sequence>
<dbReference type="CDD" id="cd01992">
    <property type="entry name" value="TilS_N"/>
    <property type="match status" value="1"/>
</dbReference>
<comment type="caution">
    <text evidence="8">Lacks conserved residue(s) required for the propagation of feature annotation.</text>
</comment>
<comment type="catalytic activity">
    <reaction evidence="7 8">
        <text>cytidine(34) in tRNA(Ile2) + L-lysine + ATP = lysidine(34) in tRNA(Ile2) + AMP + diphosphate + H(+)</text>
        <dbReference type="Rhea" id="RHEA:43744"/>
        <dbReference type="Rhea" id="RHEA-COMP:10625"/>
        <dbReference type="Rhea" id="RHEA-COMP:10670"/>
        <dbReference type="ChEBI" id="CHEBI:15378"/>
        <dbReference type="ChEBI" id="CHEBI:30616"/>
        <dbReference type="ChEBI" id="CHEBI:32551"/>
        <dbReference type="ChEBI" id="CHEBI:33019"/>
        <dbReference type="ChEBI" id="CHEBI:82748"/>
        <dbReference type="ChEBI" id="CHEBI:83665"/>
        <dbReference type="ChEBI" id="CHEBI:456215"/>
        <dbReference type="EC" id="6.3.4.19"/>
    </reaction>
</comment>
<dbReference type="NCBIfam" id="TIGR02432">
    <property type="entry name" value="lysidine_TilS_N"/>
    <property type="match status" value="1"/>
</dbReference>
<comment type="caution">
    <text evidence="11">The sequence shown here is derived from an EMBL/GenBank/DDBJ whole genome shotgun (WGS) entry which is preliminary data.</text>
</comment>
<comment type="similarity">
    <text evidence="8">Belongs to the tRNA(Ile)-lysidine synthase family.</text>
</comment>
<evidence type="ECO:0000256" key="1">
    <source>
        <dbReference type="ARBA" id="ARBA00004496"/>
    </source>
</evidence>
<dbReference type="PANTHER" id="PTHR43033:SF1">
    <property type="entry name" value="TRNA(ILE)-LYSIDINE SYNTHASE-RELATED"/>
    <property type="match status" value="1"/>
</dbReference>
<dbReference type="GO" id="GO:0006400">
    <property type="term" value="P:tRNA modification"/>
    <property type="evidence" value="ECO:0007669"/>
    <property type="project" value="UniProtKB-UniRule"/>
</dbReference>
<name>A0A0R2G0Y1_9LACO</name>
<dbReference type="Pfam" id="PF01171">
    <property type="entry name" value="ATP_bind_3"/>
    <property type="match status" value="1"/>
</dbReference>
<dbReference type="HAMAP" id="MF_01161">
    <property type="entry name" value="tRNA_Ile_lys_synt"/>
    <property type="match status" value="1"/>
</dbReference>
<reference evidence="12 13" key="1">
    <citation type="journal article" date="2015" name="Genome Announc.">
        <title>Expanding the biotechnology potential of lactobacilli through comparative genomics of 213 strains and associated genera.</title>
        <authorList>
            <person name="Sun Z."/>
            <person name="Harris H.M."/>
            <person name="McCann A."/>
            <person name="Guo C."/>
            <person name="Argimon S."/>
            <person name="Zhang W."/>
            <person name="Yang X."/>
            <person name="Jeffery I.B."/>
            <person name="Cooney J.C."/>
            <person name="Kagawa T.F."/>
            <person name="Liu W."/>
            <person name="Song Y."/>
            <person name="Salvetti E."/>
            <person name="Wrobel A."/>
            <person name="Rasinkangas P."/>
            <person name="Parkhill J."/>
            <person name="Rea M.C."/>
            <person name="O'Sullivan O."/>
            <person name="Ritari J."/>
            <person name="Douillard F.P."/>
            <person name="Paul Ross R."/>
            <person name="Yang R."/>
            <person name="Briner A.E."/>
            <person name="Felis G.E."/>
            <person name="de Vos W.M."/>
            <person name="Barrangou R."/>
            <person name="Klaenhammer T.R."/>
            <person name="Caufield P.W."/>
            <person name="Cui Y."/>
            <person name="Zhang H."/>
            <person name="O'Toole P.W."/>
        </authorList>
    </citation>
    <scope>NUCLEOTIDE SEQUENCE [LARGE SCALE GENOMIC DNA]</scope>
    <source>
        <strain evidence="10 13">ATCC BAA-66</strain>
        <strain evidence="11 12">DSM 13344</strain>
    </source>
</reference>
<dbReference type="SMART" id="SM00977">
    <property type="entry name" value="TilS_C"/>
    <property type="match status" value="1"/>
</dbReference>
<keyword evidence="4 8" id="KW-0819">tRNA processing</keyword>
<dbReference type="SUPFAM" id="SSF52402">
    <property type="entry name" value="Adenine nucleotide alpha hydrolases-like"/>
    <property type="match status" value="1"/>
</dbReference>
<dbReference type="InterPro" id="IPR014729">
    <property type="entry name" value="Rossmann-like_a/b/a_fold"/>
</dbReference>
<dbReference type="GO" id="GO:0005524">
    <property type="term" value="F:ATP binding"/>
    <property type="evidence" value="ECO:0007669"/>
    <property type="project" value="UniProtKB-KW"/>
</dbReference>
<protein>
    <recommendedName>
        <fullName evidence="8">tRNA(Ile)-lysidine synthase</fullName>
        <ecNumber evidence="8">6.3.4.19</ecNumber>
    </recommendedName>
    <alternativeName>
        <fullName evidence="8">tRNA(Ile)-2-lysyl-cytidine synthase</fullName>
    </alternativeName>
    <alternativeName>
        <fullName evidence="8">tRNA(Ile)-lysidine synthetase</fullName>
    </alternativeName>
</protein>
<dbReference type="RefSeq" id="WP_057770661.1">
    <property type="nucleotide sequence ID" value="NZ_JQAT01000005.1"/>
</dbReference>
<dbReference type="EC" id="6.3.4.19" evidence="8"/>
<keyword evidence="6" id="KW-0067">ATP-binding</keyword>
<evidence type="ECO:0000256" key="2">
    <source>
        <dbReference type="ARBA" id="ARBA00022490"/>
    </source>
</evidence>
<evidence type="ECO:0000313" key="12">
    <source>
        <dbReference type="Proteomes" id="UP000051645"/>
    </source>
</evidence>
<evidence type="ECO:0000313" key="13">
    <source>
        <dbReference type="Proteomes" id="UP000051751"/>
    </source>
</evidence>
<evidence type="ECO:0000256" key="6">
    <source>
        <dbReference type="ARBA" id="ARBA00022840"/>
    </source>
</evidence>
<dbReference type="AlphaFoldDB" id="A0A0R2G0Y1"/>
<gene>
    <name evidence="8" type="primary">tilS</name>
    <name evidence="10" type="ORF">IV38_GL001708</name>
    <name evidence="11" type="ORF">IV40_GL001847</name>
</gene>
<dbReference type="PANTHER" id="PTHR43033">
    <property type="entry name" value="TRNA(ILE)-LYSIDINE SYNTHASE-RELATED"/>
    <property type="match status" value="1"/>
</dbReference>
<dbReference type="NCBIfam" id="TIGR02433">
    <property type="entry name" value="lysidine_TilS_C"/>
    <property type="match status" value="1"/>
</dbReference>
<keyword evidence="5" id="KW-0547">Nucleotide-binding</keyword>
<evidence type="ECO:0000259" key="9">
    <source>
        <dbReference type="SMART" id="SM00977"/>
    </source>
</evidence>
<keyword evidence="12" id="KW-1185">Reference proteome</keyword>
<evidence type="ECO:0000256" key="4">
    <source>
        <dbReference type="ARBA" id="ARBA00022694"/>
    </source>
</evidence>
<evidence type="ECO:0000313" key="10">
    <source>
        <dbReference type="EMBL" id="KRN27869.1"/>
    </source>
</evidence>
<keyword evidence="3 8" id="KW-0436">Ligase</keyword>
<dbReference type="InterPro" id="IPR011063">
    <property type="entry name" value="TilS/TtcA_N"/>
</dbReference>
<dbReference type="InterPro" id="IPR012795">
    <property type="entry name" value="tRNA_Ile_lys_synt_N"/>
</dbReference>
<dbReference type="InterPro" id="IPR012796">
    <property type="entry name" value="Lysidine-tRNA-synth_C"/>
</dbReference>
<dbReference type="Proteomes" id="UP000051751">
    <property type="component" value="Unassembled WGS sequence"/>
</dbReference>
<evidence type="ECO:0000313" key="11">
    <source>
        <dbReference type="EMBL" id="KRN30660.1"/>
    </source>
</evidence>
<comment type="subcellular location">
    <subcellularLocation>
        <location evidence="1 8">Cytoplasm</location>
    </subcellularLocation>
</comment>
<dbReference type="EMBL" id="JQAZ01000006">
    <property type="protein sequence ID" value="KRN30660.1"/>
    <property type="molecule type" value="Genomic_DNA"/>
</dbReference>
<feature type="domain" description="Lysidine-tRNA(Ile) synthetase C-terminal" evidence="9">
    <location>
        <begin position="381"/>
        <end position="451"/>
    </location>
</feature>
<dbReference type="EMBL" id="JQAT01000005">
    <property type="protein sequence ID" value="KRN27869.1"/>
    <property type="molecule type" value="Genomic_DNA"/>
</dbReference>
<dbReference type="GO" id="GO:0032267">
    <property type="term" value="F:tRNA(Ile)-lysidine synthase activity"/>
    <property type="evidence" value="ECO:0007669"/>
    <property type="project" value="UniProtKB-EC"/>
</dbReference>